<dbReference type="SMART" id="SM00833">
    <property type="entry name" value="CobW_C"/>
    <property type="match status" value="1"/>
</dbReference>
<dbReference type="Pfam" id="PF07683">
    <property type="entry name" value="CobW_C"/>
    <property type="match status" value="1"/>
</dbReference>
<dbReference type="Pfam" id="PF02492">
    <property type="entry name" value="cobW"/>
    <property type="match status" value="1"/>
</dbReference>
<dbReference type="InterPro" id="IPR011629">
    <property type="entry name" value="CobW-like_C"/>
</dbReference>
<dbReference type="OrthoDB" id="9808822at2"/>
<evidence type="ECO:0000259" key="1">
    <source>
        <dbReference type="SMART" id="SM00833"/>
    </source>
</evidence>
<reference evidence="2 3" key="1">
    <citation type="submission" date="2017-10" db="EMBL/GenBank/DDBJ databases">
        <title>Sequencing the genomes of 1000 actinobacteria strains.</title>
        <authorList>
            <person name="Klenk H.-P."/>
        </authorList>
    </citation>
    <scope>NUCLEOTIDE SEQUENCE [LARGE SCALE GENOMIC DNA]</scope>
    <source>
        <strain evidence="2 3">DSM 18966</strain>
    </source>
</reference>
<name>A0A2A9E9I4_9MICO</name>
<dbReference type="PANTHER" id="PTHR43603:SF1">
    <property type="entry name" value="ZINC-REGULATED GTPASE METALLOPROTEIN ACTIVATOR 1"/>
    <property type="match status" value="1"/>
</dbReference>
<gene>
    <name evidence="2" type="ORF">ATL42_2833</name>
</gene>
<evidence type="ECO:0000313" key="2">
    <source>
        <dbReference type="EMBL" id="PFG34902.1"/>
    </source>
</evidence>
<evidence type="ECO:0000313" key="3">
    <source>
        <dbReference type="Proteomes" id="UP000225548"/>
    </source>
</evidence>
<dbReference type="Gene3D" id="3.40.50.300">
    <property type="entry name" value="P-loop containing nucleotide triphosphate hydrolases"/>
    <property type="match status" value="1"/>
</dbReference>
<feature type="domain" description="CobW C-terminal" evidence="1">
    <location>
        <begin position="246"/>
        <end position="337"/>
    </location>
</feature>
<dbReference type="EMBL" id="PDJG01000001">
    <property type="protein sequence ID" value="PFG34902.1"/>
    <property type="molecule type" value="Genomic_DNA"/>
</dbReference>
<proteinExistence type="predicted"/>
<dbReference type="InterPro" id="IPR003495">
    <property type="entry name" value="CobW/HypB/UreG_nucleotide-bd"/>
</dbReference>
<dbReference type="InterPro" id="IPR051927">
    <property type="entry name" value="Zn_Chap_cDPG_Synth"/>
</dbReference>
<accession>A0A2A9E9I4</accession>
<dbReference type="RefSeq" id="WP_098455860.1">
    <property type="nucleotide sequence ID" value="NZ_PDJG01000001.1"/>
</dbReference>
<dbReference type="SUPFAM" id="SSF90002">
    <property type="entry name" value="Hypothetical protein YjiA, C-terminal domain"/>
    <property type="match status" value="1"/>
</dbReference>
<organism evidence="2 3">
    <name type="scientific">Sanguibacter antarcticus</name>
    <dbReference type="NCBI Taxonomy" id="372484"/>
    <lineage>
        <taxon>Bacteria</taxon>
        <taxon>Bacillati</taxon>
        <taxon>Actinomycetota</taxon>
        <taxon>Actinomycetes</taxon>
        <taxon>Micrococcales</taxon>
        <taxon>Sanguibacteraceae</taxon>
        <taxon>Sanguibacter</taxon>
    </lineage>
</organism>
<dbReference type="PANTHER" id="PTHR43603">
    <property type="entry name" value="COBW DOMAIN-CONTAINING PROTEIN DDB_G0274527"/>
    <property type="match status" value="1"/>
</dbReference>
<keyword evidence="3" id="KW-1185">Reference proteome</keyword>
<sequence length="368" mass="39647">MPIPLSVLSTIDPVLRESAIFALLVDSPRTVVLRHDIHAEHGTLRRVVIDGTGILDDVAVELEHACLSCAVREDAIPSLADLARDGRWDDVVLALPVSAESLAVTHALSAATAPGAPLDRMRLATVVTAVDADTAEEDLLGIDSLAERGIALTDDDERSVGDALASQLEHADLVVTCSGSHTHPGLRSRCGTELVDHLRAHDSQRIDGLHEITAESLRSTTHDASAGERRCDPLHARASLCQTDHAWSLELASDRPVHPERLLERIEELGAGRLRSRGVFHVPNRADAVCHWDGAGGQLYVGTLGSWRGARPTTRLVFTGVGRGERARLRSVFEEILLTDAELADAELAWLGRPDVLEPWLGDPADLA</sequence>
<protein>
    <submittedName>
        <fullName evidence="2">G3E family GTPase</fullName>
    </submittedName>
</protein>
<dbReference type="Proteomes" id="UP000225548">
    <property type="component" value="Unassembled WGS sequence"/>
</dbReference>
<dbReference type="AlphaFoldDB" id="A0A2A9E9I4"/>
<dbReference type="InterPro" id="IPR027417">
    <property type="entry name" value="P-loop_NTPase"/>
</dbReference>
<comment type="caution">
    <text evidence="2">The sequence shown here is derived from an EMBL/GenBank/DDBJ whole genome shotgun (WGS) entry which is preliminary data.</text>
</comment>